<dbReference type="EMBL" id="JADCNL010000003">
    <property type="protein sequence ID" value="KAG0488377.1"/>
    <property type="molecule type" value="Genomic_DNA"/>
</dbReference>
<dbReference type="OrthoDB" id="9514740at2759"/>
<proteinExistence type="predicted"/>
<dbReference type="AlphaFoldDB" id="A0A835V7K2"/>
<keyword evidence="2" id="KW-1185">Reference proteome</keyword>
<name>A0A835V7K2_VANPL</name>
<evidence type="ECO:0000313" key="1">
    <source>
        <dbReference type="EMBL" id="KAG0488377.1"/>
    </source>
</evidence>
<protein>
    <submittedName>
        <fullName evidence="1">Uncharacterized protein</fullName>
    </submittedName>
</protein>
<gene>
    <name evidence="1" type="ORF">HPP92_007188</name>
</gene>
<organism evidence="1 2">
    <name type="scientific">Vanilla planifolia</name>
    <name type="common">Vanilla</name>
    <dbReference type="NCBI Taxonomy" id="51239"/>
    <lineage>
        <taxon>Eukaryota</taxon>
        <taxon>Viridiplantae</taxon>
        <taxon>Streptophyta</taxon>
        <taxon>Embryophyta</taxon>
        <taxon>Tracheophyta</taxon>
        <taxon>Spermatophyta</taxon>
        <taxon>Magnoliopsida</taxon>
        <taxon>Liliopsida</taxon>
        <taxon>Asparagales</taxon>
        <taxon>Orchidaceae</taxon>
        <taxon>Vanilloideae</taxon>
        <taxon>Vanilleae</taxon>
        <taxon>Vanilla</taxon>
    </lineage>
</organism>
<reference evidence="1 2" key="1">
    <citation type="journal article" date="2020" name="Nat. Food">
        <title>A phased Vanilla planifolia genome enables genetic improvement of flavour and production.</title>
        <authorList>
            <person name="Hasing T."/>
            <person name="Tang H."/>
            <person name="Brym M."/>
            <person name="Khazi F."/>
            <person name="Huang T."/>
            <person name="Chambers A.H."/>
        </authorList>
    </citation>
    <scope>NUCLEOTIDE SEQUENCE [LARGE SCALE GENOMIC DNA]</scope>
    <source>
        <tissue evidence="1">Leaf</tissue>
    </source>
</reference>
<dbReference type="Proteomes" id="UP000636800">
    <property type="component" value="Chromosome 3"/>
</dbReference>
<accession>A0A835V7K2</accession>
<sequence>MSCQCAFLWVATLGVENENWFKEGVKDRTGLSPHSPFPFKPTFDSASSLEAVCGIPPTKESSQSDPPKIKVKGGSRLFGACGCCFEVLLLRPTLAPGFD</sequence>
<evidence type="ECO:0000313" key="2">
    <source>
        <dbReference type="Proteomes" id="UP000636800"/>
    </source>
</evidence>
<comment type="caution">
    <text evidence="1">The sequence shown here is derived from an EMBL/GenBank/DDBJ whole genome shotgun (WGS) entry which is preliminary data.</text>
</comment>